<gene>
    <name evidence="3" type="ORF">BCR44DRAFT_42619</name>
</gene>
<dbReference type="InterPro" id="IPR004046">
    <property type="entry name" value="GST_C"/>
</dbReference>
<evidence type="ECO:0000259" key="1">
    <source>
        <dbReference type="PROSITE" id="PS50404"/>
    </source>
</evidence>
<name>A0A1Y2HVZ9_9FUNG</name>
<dbReference type="SFLD" id="SFLDG00363">
    <property type="entry name" value="AMPS_(cytGST):_Alpha-__Mu-__Pi"/>
    <property type="match status" value="1"/>
</dbReference>
<evidence type="ECO:0000313" key="4">
    <source>
        <dbReference type="Proteomes" id="UP000193411"/>
    </source>
</evidence>
<dbReference type="SFLD" id="SFLDS00019">
    <property type="entry name" value="Glutathione_Transferase_(cytos"/>
    <property type="match status" value="1"/>
</dbReference>
<dbReference type="GO" id="GO:0006749">
    <property type="term" value="P:glutathione metabolic process"/>
    <property type="evidence" value="ECO:0007669"/>
    <property type="project" value="TreeGrafter"/>
</dbReference>
<protein>
    <recommendedName>
        <fullName evidence="5">Glutathione S-transferase</fullName>
    </recommendedName>
</protein>
<dbReference type="InterPro" id="IPR036282">
    <property type="entry name" value="Glutathione-S-Trfase_C_sf"/>
</dbReference>
<dbReference type="InterPro" id="IPR004045">
    <property type="entry name" value="Glutathione_S-Trfase_N"/>
</dbReference>
<reference evidence="3 4" key="1">
    <citation type="submission" date="2016-07" db="EMBL/GenBank/DDBJ databases">
        <title>Pervasive Adenine N6-methylation of Active Genes in Fungi.</title>
        <authorList>
            <consortium name="DOE Joint Genome Institute"/>
            <person name="Mondo S.J."/>
            <person name="Dannebaum R.O."/>
            <person name="Kuo R.C."/>
            <person name="Labutti K."/>
            <person name="Haridas S."/>
            <person name="Kuo A."/>
            <person name="Salamov A."/>
            <person name="Ahrendt S.R."/>
            <person name="Lipzen A."/>
            <person name="Sullivan W."/>
            <person name="Andreopoulos W.B."/>
            <person name="Clum A."/>
            <person name="Lindquist E."/>
            <person name="Daum C."/>
            <person name="Ramamoorthy G.K."/>
            <person name="Gryganskyi A."/>
            <person name="Culley D."/>
            <person name="Magnuson J.K."/>
            <person name="James T.Y."/>
            <person name="O'Malley M.A."/>
            <person name="Stajich J.E."/>
            <person name="Spatafora J.W."/>
            <person name="Visel A."/>
            <person name="Grigoriev I.V."/>
        </authorList>
    </citation>
    <scope>NUCLEOTIDE SEQUENCE [LARGE SCALE GENOMIC DNA]</scope>
    <source>
        <strain evidence="3 4">PL171</strain>
    </source>
</reference>
<dbReference type="SUPFAM" id="SSF47616">
    <property type="entry name" value="GST C-terminal domain-like"/>
    <property type="match status" value="1"/>
</dbReference>
<dbReference type="PROSITE" id="PS50404">
    <property type="entry name" value="GST_NTER"/>
    <property type="match status" value="1"/>
</dbReference>
<dbReference type="EMBL" id="MCFL01000010">
    <property type="protein sequence ID" value="ORZ38114.1"/>
    <property type="molecule type" value="Genomic_DNA"/>
</dbReference>
<dbReference type="CDD" id="cd03039">
    <property type="entry name" value="GST_N_Sigma_like"/>
    <property type="match status" value="1"/>
</dbReference>
<comment type="caution">
    <text evidence="3">The sequence shown here is derived from an EMBL/GenBank/DDBJ whole genome shotgun (WGS) entry which is preliminary data.</text>
</comment>
<dbReference type="InterPro" id="IPR010987">
    <property type="entry name" value="Glutathione-S-Trfase_C-like"/>
</dbReference>
<dbReference type="AlphaFoldDB" id="A0A1Y2HVZ9"/>
<dbReference type="PROSITE" id="PS50405">
    <property type="entry name" value="GST_CTER"/>
    <property type="match status" value="1"/>
</dbReference>
<feature type="domain" description="GST C-terminal" evidence="2">
    <location>
        <begin position="85"/>
        <end position="211"/>
    </location>
</feature>
<dbReference type="Gene3D" id="1.20.1050.10">
    <property type="match status" value="1"/>
</dbReference>
<dbReference type="Pfam" id="PF02798">
    <property type="entry name" value="GST_N"/>
    <property type="match status" value="1"/>
</dbReference>
<dbReference type="STRING" id="765915.A0A1Y2HVZ9"/>
<keyword evidence="4" id="KW-1185">Reference proteome</keyword>
<dbReference type="InterPro" id="IPR050213">
    <property type="entry name" value="GST_superfamily"/>
</dbReference>
<dbReference type="CDD" id="cd03192">
    <property type="entry name" value="GST_C_Sigma_like"/>
    <property type="match status" value="1"/>
</dbReference>
<organism evidence="3 4">
    <name type="scientific">Catenaria anguillulae PL171</name>
    <dbReference type="NCBI Taxonomy" id="765915"/>
    <lineage>
        <taxon>Eukaryota</taxon>
        <taxon>Fungi</taxon>
        <taxon>Fungi incertae sedis</taxon>
        <taxon>Blastocladiomycota</taxon>
        <taxon>Blastocladiomycetes</taxon>
        <taxon>Blastocladiales</taxon>
        <taxon>Catenariaceae</taxon>
        <taxon>Catenaria</taxon>
    </lineage>
</organism>
<evidence type="ECO:0000313" key="3">
    <source>
        <dbReference type="EMBL" id="ORZ38114.1"/>
    </source>
</evidence>
<dbReference type="SUPFAM" id="SSF52833">
    <property type="entry name" value="Thioredoxin-like"/>
    <property type="match status" value="1"/>
</dbReference>
<evidence type="ECO:0008006" key="5">
    <source>
        <dbReference type="Google" id="ProtNLM"/>
    </source>
</evidence>
<dbReference type="Gene3D" id="3.40.30.10">
    <property type="entry name" value="Glutaredoxin"/>
    <property type="match status" value="1"/>
</dbReference>
<dbReference type="PANTHER" id="PTHR11571">
    <property type="entry name" value="GLUTATHIONE S-TRANSFERASE"/>
    <property type="match status" value="1"/>
</dbReference>
<dbReference type="SFLD" id="SFLDG01205">
    <property type="entry name" value="AMPS.1"/>
    <property type="match status" value="1"/>
</dbReference>
<evidence type="ECO:0000259" key="2">
    <source>
        <dbReference type="PROSITE" id="PS50405"/>
    </source>
</evidence>
<accession>A0A1Y2HVZ9</accession>
<proteinExistence type="predicted"/>
<feature type="domain" description="GST N-terminal" evidence="1">
    <location>
        <begin position="2"/>
        <end position="83"/>
    </location>
</feature>
<dbReference type="InterPro" id="IPR040079">
    <property type="entry name" value="Glutathione_S-Trfase"/>
</dbReference>
<dbReference type="InterPro" id="IPR036249">
    <property type="entry name" value="Thioredoxin-like_sf"/>
</dbReference>
<sequence length="211" mass="23520">MSRYSVYYFPAKGRAEPIRLVLEAAGVAYDNKYPQDWASEKSSLPFGQLPALVIKDDAGKDVRTVAQTSAIVRYLATKHGLVHDDQETRFIADSLAESMRDIMDAYIQIAFRTPEADRPEKFADLKAKTIPGFIAAHTKYLEANGSNGYYFGNKLTYVELILFNLISSLNNALGGDAVTKENAPALIKVHDTVKQHPKIAEYLASPRLHQR</sequence>
<dbReference type="Proteomes" id="UP000193411">
    <property type="component" value="Unassembled WGS sequence"/>
</dbReference>
<dbReference type="Pfam" id="PF14497">
    <property type="entry name" value="GST_C_3"/>
    <property type="match status" value="1"/>
</dbReference>
<dbReference type="OrthoDB" id="414243at2759"/>
<dbReference type="GO" id="GO:0004364">
    <property type="term" value="F:glutathione transferase activity"/>
    <property type="evidence" value="ECO:0007669"/>
    <property type="project" value="TreeGrafter"/>
</dbReference>